<dbReference type="EMBL" id="JMQM01000001">
    <property type="protein sequence ID" value="KFB11435.1"/>
    <property type="molecule type" value="Genomic_DNA"/>
</dbReference>
<evidence type="ECO:0000256" key="1">
    <source>
        <dbReference type="ARBA" id="ARBA00004429"/>
    </source>
</evidence>
<dbReference type="RefSeq" id="WP_051914098.1">
    <property type="nucleotide sequence ID" value="NZ_JMQM01000001.1"/>
</dbReference>
<evidence type="ECO:0000256" key="9">
    <source>
        <dbReference type="RuleBase" id="RU369079"/>
    </source>
</evidence>
<dbReference type="GO" id="GO:0015740">
    <property type="term" value="P:C4-dicarboxylate transport"/>
    <property type="evidence" value="ECO:0007669"/>
    <property type="project" value="TreeGrafter"/>
</dbReference>
<evidence type="ECO:0000256" key="8">
    <source>
        <dbReference type="ARBA" id="ARBA00038436"/>
    </source>
</evidence>
<feature type="transmembrane region" description="Helical" evidence="9">
    <location>
        <begin position="31"/>
        <end position="50"/>
    </location>
</feature>
<comment type="subunit">
    <text evidence="9">The complex comprises the extracytoplasmic solute receptor protein and the two transmembrane proteins.</text>
</comment>
<keyword evidence="5 9" id="KW-0812">Transmembrane</keyword>
<dbReference type="OrthoDB" id="7843639at2"/>
<comment type="subcellular location">
    <subcellularLocation>
        <location evidence="1 9">Cell inner membrane</location>
        <topology evidence="1 9">Multi-pass membrane protein</topology>
    </subcellularLocation>
</comment>
<evidence type="ECO:0000256" key="6">
    <source>
        <dbReference type="ARBA" id="ARBA00022989"/>
    </source>
</evidence>
<keyword evidence="6 9" id="KW-1133">Transmembrane helix</keyword>
<dbReference type="GO" id="GO:0022857">
    <property type="term" value="F:transmembrane transporter activity"/>
    <property type="evidence" value="ECO:0007669"/>
    <property type="project" value="UniProtKB-UniRule"/>
</dbReference>
<comment type="function">
    <text evidence="9">Part of the tripartite ATP-independent periplasmic (TRAP) transport system.</text>
</comment>
<keyword evidence="7 9" id="KW-0472">Membrane</keyword>
<dbReference type="PANTHER" id="PTHR35011:SF11">
    <property type="entry name" value="TRAP TRANSPORTER SMALL PERMEASE PROTEIN"/>
    <property type="match status" value="1"/>
</dbReference>
<keyword evidence="4 9" id="KW-0997">Cell inner membrane</keyword>
<organism evidence="11 12">
    <name type="scientific">Nitratireductor basaltis</name>
    <dbReference type="NCBI Taxonomy" id="472175"/>
    <lineage>
        <taxon>Bacteria</taxon>
        <taxon>Pseudomonadati</taxon>
        <taxon>Pseudomonadota</taxon>
        <taxon>Alphaproteobacteria</taxon>
        <taxon>Hyphomicrobiales</taxon>
        <taxon>Phyllobacteriaceae</taxon>
        <taxon>Nitratireductor</taxon>
    </lineage>
</organism>
<dbReference type="GO" id="GO:0005886">
    <property type="term" value="C:plasma membrane"/>
    <property type="evidence" value="ECO:0007669"/>
    <property type="project" value="UniProtKB-SubCell"/>
</dbReference>
<keyword evidence="3" id="KW-1003">Cell membrane</keyword>
<keyword evidence="12" id="KW-1185">Reference proteome</keyword>
<dbReference type="Proteomes" id="UP000053675">
    <property type="component" value="Unassembled WGS sequence"/>
</dbReference>
<comment type="similarity">
    <text evidence="8 9">Belongs to the TRAP transporter small permease family.</text>
</comment>
<evidence type="ECO:0000313" key="12">
    <source>
        <dbReference type="Proteomes" id="UP000053675"/>
    </source>
</evidence>
<dbReference type="eggNOG" id="COG3090">
    <property type="taxonomic scope" value="Bacteria"/>
</dbReference>
<evidence type="ECO:0000256" key="7">
    <source>
        <dbReference type="ARBA" id="ARBA00023136"/>
    </source>
</evidence>
<dbReference type="InterPro" id="IPR007387">
    <property type="entry name" value="TRAP_DctQ"/>
</dbReference>
<dbReference type="PATRIC" id="fig|472175.3.peg.2476"/>
<dbReference type="PANTHER" id="PTHR35011">
    <property type="entry name" value="2,3-DIKETO-L-GULONATE TRAP TRANSPORTER SMALL PERMEASE PROTEIN YIAM"/>
    <property type="match status" value="1"/>
</dbReference>
<evidence type="ECO:0000256" key="5">
    <source>
        <dbReference type="ARBA" id="ARBA00022692"/>
    </source>
</evidence>
<evidence type="ECO:0000259" key="10">
    <source>
        <dbReference type="Pfam" id="PF04290"/>
    </source>
</evidence>
<feature type="transmembrane region" description="Helical" evidence="9">
    <location>
        <begin position="141"/>
        <end position="159"/>
    </location>
</feature>
<sequence length="185" mass="20867">MTLDTEHLKNDFAQAEMSDDIRDIRKADIPALLIFWALFAIVLAQFFTRYVLNNSLGWTEEAARYFLVVLCFVGAITGLRKGSHIALTFLHQRMSPPKVKAALTVVHAGSSLFLGYAAWFTVELAQRTSHQKMISLNISKAYLYGIVAASLFIMTIISLHQLWRTLSRNAQVVADEARNTETFEI</sequence>
<feature type="domain" description="Tripartite ATP-independent periplasmic transporters DctQ component" evidence="10">
    <location>
        <begin position="38"/>
        <end position="167"/>
    </location>
</feature>
<evidence type="ECO:0000256" key="3">
    <source>
        <dbReference type="ARBA" id="ARBA00022475"/>
    </source>
</evidence>
<feature type="transmembrane region" description="Helical" evidence="9">
    <location>
        <begin position="62"/>
        <end position="80"/>
    </location>
</feature>
<protein>
    <recommendedName>
        <fullName evidence="9">TRAP transporter small permease protein</fullName>
    </recommendedName>
</protein>
<proteinExistence type="inferred from homology"/>
<keyword evidence="2 9" id="KW-0813">Transport</keyword>
<dbReference type="InterPro" id="IPR055348">
    <property type="entry name" value="DctQ"/>
</dbReference>
<dbReference type="AlphaFoldDB" id="A0A084UEP9"/>
<gene>
    <name evidence="11" type="ORF">EL18_02483</name>
</gene>
<evidence type="ECO:0000256" key="4">
    <source>
        <dbReference type="ARBA" id="ARBA00022519"/>
    </source>
</evidence>
<dbReference type="STRING" id="472175.EL18_02483"/>
<feature type="transmembrane region" description="Helical" evidence="9">
    <location>
        <begin position="101"/>
        <end position="121"/>
    </location>
</feature>
<evidence type="ECO:0000256" key="2">
    <source>
        <dbReference type="ARBA" id="ARBA00022448"/>
    </source>
</evidence>
<name>A0A084UEP9_9HYPH</name>
<dbReference type="Pfam" id="PF04290">
    <property type="entry name" value="DctQ"/>
    <property type="match status" value="1"/>
</dbReference>
<evidence type="ECO:0000313" key="11">
    <source>
        <dbReference type="EMBL" id="KFB11435.1"/>
    </source>
</evidence>
<comment type="caution">
    <text evidence="11">The sequence shown here is derived from an EMBL/GenBank/DDBJ whole genome shotgun (WGS) entry which is preliminary data.</text>
</comment>
<reference evidence="11 12" key="1">
    <citation type="submission" date="2014-05" db="EMBL/GenBank/DDBJ databases">
        <title>Draft Genome Sequence of Nitratireductor basaltis Strain UMTGB225, A Marine Bacterium Isolated from Green Barrel Tunicate.</title>
        <authorList>
            <person name="Gan H.Y."/>
        </authorList>
    </citation>
    <scope>NUCLEOTIDE SEQUENCE [LARGE SCALE GENOMIC DNA]</scope>
    <source>
        <strain evidence="11 12">UMTGB225</strain>
    </source>
</reference>
<accession>A0A084UEP9</accession>